<dbReference type="Gene3D" id="3.30.1370.50">
    <property type="entry name" value="R3H-like domain"/>
    <property type="match status" value="1"/>
</dbReference>
<organism evidence="22 23">
    <name type="scientific">Araneus ventricosus</name>
    <name type="common">Orbweaver spider</name>
    <name type="synonym">Epeira ventricosa</name>
    <dbReference type="NCBI Taxonomy" id="182803"/>
    <lineage>
        <taxon>Eukaryota</taxon>
        <taxon>Metazoa</taxon>
        <taxon>Ecdysozoa</taxon>
        <taxon>Arthropoda</taxon>
        <taxon>Chelicerata</taxon>
        <taxon>Arachnida</taxon>
        <taxon>Araneae</taxon>
        <taxon>Araneomorphae</taxon>
        <taxon>Entelegynae</taxon>
        <taxon>Araneoidea</taxon>
        <taxon>Araneidae</taxon>
        <taxon>Araneus</taxon>
    </lineage>
</organism>
<dbReference type="FunFam" id="3.30.1370.50:FF:000002">
    <property type="entry name" value="Immunoglobulin mu DNA-binding protein 2"/>
    <property type="match status" value="1"/>
</dbReference>
<dbReference type="GO" id="GO:0005634">
    <property type="term" value="C:nucleus"/>
    <property type="evidence" value="ECO:0007669"/>
    <property type="project" value="UniProtKB-SubCell"/>
</dbReference>
<dbReference type="Gene3D" id="3.40.50.300">
    <property type="entry name" value="P-loop containing nucleotide triphosphate hydrolases"/>
    <property type="match status" value="1"/>
</dbReference>
<dbReference type="PROSITE" id="PS51192">
    <property type="entry name" value="HELICASE_ATP_BIND_1"/>
    <property type="match status" value="1"/>
</dbReference>
<dbReference type="CDD" id="cd06007">
    <property type="entry name" value="R3H_DEXH_helicase"/>
    <property type="match status" value="1"/>
</dbReference>
<dbReference type="InterPro" id="IPR027417">
    <property type="entry name" value="P-loop_NTPase"/>
</dbReference>
<evidence type="ECO:0000256" key="13">
    <source>
        <dbReference type="ARBA" id="ARBA00022840"/>
    </source>
</evidence>
<dbReference type="InterPro" id="IPR034083">
    <property type="entry name" value="R3H_DEXH_helicase"/>
</dbReference>
<dbReference type="InterPro" id="IPR036770">
    <property type="entry name" value="Ankyrin_rpt-contain_sf"/>
</dbReference>
<evidence type="ECO:0000256" key="4">
    <source>
        <dbReference type="ARBA" id="ARBA00008792"/>
    </source>
</evidence>
<comment type="caution">
    <text evidence="22">The sequence shown here is derived from an EMBL/GenBank/DDBJ whole genome shotgun (WGS) entry which is preliminary data.</text>
</comment>
<dbReference type="GO" id="GO:0090729">
    <property type="term" value="F:toxin activity"/>
    <property type="evidence" value="ECO:0007669"/>
    <property type="project" value="UniProtKB-KW"/>
</dbReference>
<evidence type="ECO:0000256" key="3">
    <source>
        <dbReference type="ARBA" id="ARBA00004613"/>
    </source>
</evidence>
<evidence type="ECO:0000256" key="17">
    <source>
        <dbReference type="ARBA" id="ARBA00023298"/>
    </source>
</evidence>
<dbReference type="Pfam" id="PF01424">
    <property type="entry name" value="R3H"/>
    <property type="match status" value="1"/>
</dbReference>
<dbReference type="GO" id="GO:0044218">
    <property type="term" value="C:other organism cell membrane"/>
    <property type="evidence" value="ECO:0007669"/>
    <property type="project" value="UniProtKB-KW"/>
</dbReference>
<keyword evidence="10" id="KW-0547">Nucleotide-binding</keyword>
<dbReference type="Pfam" id="PF12796">
    <property type="entry name" value="Ank_2"/>
    <property type="match status" value="1"/>
</dbReference>
<evidence type="ECO:0000259" key="20">
    <source>
        <dbReference type="PROSITE" id="PS51061"/>
    </source>
</evidence>
<comment type="catalytic activity">
    <reaction evidence="18">
        <text>ATP + H2O = ADP + phosphate + H(+)</text>
        <dbReference type="Rhea" id="RHEA:13065"/>
        <dbReference type="ChEBI" id="CHEBI:15377"/>
        <dbReference type="ChEBI" id="CHEBI:15378"/>
        <dbReference type="ChEBI" id="CHEBI:30616"/>
        <dbReference type="ChEBI" id="CHEBI:43474"/>
        <dbReference type="ChEBI" id="CHEBI:456216"/>
        <dbReference type="EC" id="3.6.4.13"/>
    </reaction>
</comment>
<evidence type="ECO:0000256" key="10">
    <source>
        <dbReference type="ARBA" id="ARBA00022741"/>
    </source>
</evidence>
<accession>A0A4Y2L884</accession>
<evidence type="ECO:0000256" key="11">
    <source>
        <dbReference type="ARBA" id="ARBA00022801"/>
    </source>
</evidence>
<keyword evidence="23" id="KW-1185">Reference proteome</keyword>
<feature type="repeat" description="ANK" evidence="19">
    <location>
        <begin position="469"/>
        <end position="501"/>
    </location>
</feature>
<keyword evidence="12 22" id="KW-0347">Helicase</keyword>
<keyword evidence="17" id="KW-1053">Target membrane</keyword>
<dbReference type="EMBL" id="BGPR01005396">
    <property type="protein sequence ID" value="GBN09806.1"/>
    <property type="molecule type" value="Genomic_DNA"/>
</dbReference>
<keyword evidence="9" id="KW-0528">Neurotoxin</keyword>
<dbReference type="GO" id="GO:0016787">
    <property type="term" value="F:hydrolase activity"/>
    <property type="evidence" value="ECO:0007669"/>
    <property type="project" value="UniProtKB-KW"/>
</dbReference>
<evidence type="ECO:0000256" key="19">
    <source>
        <dbReference type="PROSITE-ProRule" id="PRU00023"/>
    </source>
</evidence>
<dbReference type="FunFam" id="3.40.50.300:FF:000284">
    <property type="entry name" value="probable ATP-dependent RNA helicase YTHDC2"/>
    <property type="match status" value="1"/>
</dbReference>
<keyword evidence="7" id="KW-0472">Membrane</keyword>
<proteinExistence type="inferred from homology"/>
<name>A0A4Y2L884_ARAVE</name>
<dbReference type="SMART" id="SM00393">
    <property type="entry name" value="R3H"/>
    <property type="match status" value="1"/>
</dbReference>
<evidence type="ECO:0000256" key="18">
    <source>
        <dbReference type="ARBA" id="ARBA00047984"/>
    </source>
</evidence>
<keyword evidence="5" id="KW-0268">Exocytosis</keyword>
<dbReference type="AlphaFoldDB" id="A0A4Y2L884"/>
<dbReference type="SMART" id="SM00487">
    <property type="entry name" value="DEXDc"/>
    <property type="match status" value="1"/>
</dbReference>
<dbReference type="GO" id="GO:0044231">
    <property type="term" value="C:host cell presynaptic membrane"/>
    <property type="evidence" value="ECO:0007669"/>
    <property type="project" value="UniProtKB-KW"/>
</dbReference>
<dbReference type="GO" id="GO:0003677">
    <property type="term" value="F:DNA binding"/>
    <property type="evidence" value="ECO:0007669"/>
    <property type="project" value="UniProtKB-ARBA"/>
</dbReference>
<dbReference type="GO" id="GO:0006887">
    <property type="term" value="P:exocytosis"/>
    <property type="evidence" value="ECO:0007669"/>
    <property type="project" value="UniProtKB-KW"/>
</dbReference>
<evidence type="ECO:0000256" key="14">
    <source>
        <dbReference type="ARBA" id="ARBA00022884"/>
    </source>
</evidence>
<keyword evidence="8" id="KW-0800">Toxin</keyword>
<comment type="subcellular location">
    <subcellularLocation>
        <location evidence="1">Nucleus</location>
    </subcellularLocation>
    <subcellularLocation>
        <location evidence="3">Secreted</location>
    </subcellularLocation>
    <subcellularLocation>
        <location evidence="2">Target cell membrane</location>
    </subcellularLocation>
</comment>
<keyword evidence="19" id="KW-0040">ANK repeat</keyword>
<evidence type="ECO:0000256" key="6">
    <source>
        <dbReference type="ARBA" id="ARBA00022525"/>
    </source>
</evidence>
<evidence type="ECO:0000259" key="21">
    <source>
        <dbReference type="PROSITE" id="PS51192"/>
    </source>
</evidence>
<evidence type="ECO:0000256" key="7">
    <source>
        <dbReference type="ARBA" id="ARBA00022537"/>
    </source>
</evidence>
<keyword evidence="11" id="KW-0378">Hydrolase</keyword>
<feature type="domain" description="Helicase ATP-binding" evidence="21">
    <location>
        <begin position="171"/>
        <end position="337"/>
    </location>
</feature>
<evidence type="ECO:0000256" key="2">
    <source>
        <dbReference type="ARBA" id="ARBA00004175"/>
    </source>
</evidence>
<keyword evidence="14" id="KW-0694">RNA-binding</keyword>
<keyword evidence="13" id="KW-0067">ATP-binding</keyword>
<dbReference type="SUPFAM" id="SSF48403">
    <property type="entry name" value="Ankyrin repeat"/>
    <property type="match status" value="1"/>
</dbReference>
<keyword evidence="6" id="KW-0964">Secreted</keyword>
<keyword evidence="15" id="KW-0638">Presynaptic neurotoxin</keyword>
<evidence type="ECO:0000256" key="12">
    <source>
        <dbReference type="ARBA" id="ARBA00022806"/>
    </source>
</evidence>
<dbReference type="InterPro" id="IPR011545">
    <property type="entry name" value="DEAD/DEAH_box_helicase_dom"/>
</dbReference>
<evidence type="ECO:0000256" key="1">
    <source>
        <dbReference type="ARBA" id="ARBA00004123"/>
    </source>
</evidence>
<dbReference type="PANTHER" id="PTHR18934:SF213">
    <property type="entry name" value="3'-5' RNA HELICASE YTHDC2"/>
    <property type="match status" value="1"/>
</dbReference>
<dbReference type="InterPro" id="IPR002110">
    <property type="entry name" value="Ankyrin_rpt"/>
</dbReference>
<protein>
    <submittedName>
        <fullName evidence="22">Putative ATP-dependent RNA helicase YTHDC2</fullName>
    </submittedName>
</protein>
<evidence type="ECO:0000313" key="22">
    <source>
        <dbReference type="EMBL" id="GBN09806.1"/>
    </source>
</evidence>
<dbReference type="GO" id="GO:0003723">
    <property type="term" value="F:RNA binding"/>
    <property type="evidence" value="ECO:0007669"/>
    <property type="project" value="UniProtKB-KW"/>
</dbReference>
<evidence type="ECO:0000313" key="23">
    <source>
        <dbReference type="Proteomes" id="UP000499080"/>
    </source>
</evidence>
<feature type="domain" description="R3H" evidence="20">
    <location>
        <begin position="11"/>
        <end position="75"/>
    </location>
</feature>
<dbReference type="PROSITE" id="PS50297">
    <property type="entry name" value="ANK_REP_REGION"/>
    <property type="match status" value="1"/>
</dbReference>
<dbReference type="InterPro" id="IPR036867">
    <property type="entry name" value="R3H_dom_sf"/>
</dbReference>
<gene>
    <name evidence="22" type="primary">Ythdc2_2</name>
    <name evidence="22" type="ORF">AVEN_196792_1</name>
</gene>
<dbReference type="SUPFAM" id="SSF82708">
    <property type="entry name" value="R3H domain"/>
    <property type="match status" value="1"/>
</dbReference>
<dbReference type="GO" id="GO:0005524">
    <property type="term" value="F:ATP binding"/>
    <property type="evidence" value="ECO:0007669"/>
    <property type="project" value="UniProtKB-KW"/>
</dbReference>
<dbReference type="Gene3D" id="1.25.40.20">
    <property type="entry name" value="Ankyrin repeat-containing domain"/>
    <property type="match status" value="1"/>
</dbReference>
<dbReference type="SMART" id="SM00248">
    <property type="entry name" value="ANK"/>
    <property type="match status" value="2"/>
</dbReference>
<dbReference type="PANTHER" id="PTHR18934">
    <property type="entry name" value="ATP-DEPENDENT RNA HELICASE"/>
    <property type="match status" value="1"/>
</dbReference>
<dbReference type="GO" id="GO:0003724">
    <property type="term" value="F:RNA helicase activity"/>
    <property type="evidence" value="ECO:0007669"/>
    <property type="project" value="UniProtKB-EC"/>
</dbReference>
<comment type="similarity">
    <text evidence="4">Belongs to the DEAD box helicase family. DEAH subfamily.</text>
</comment>
<dbReference type="OrthoDB" id="6413115at2759"/>
<evidence type="ECO:0000256" key="16">
    <source>
        <dbReference type="ARBA" id="ARBA00023242"/>
    </source>
</evidence>
<keyword evidence="7" id="KW-1052">Target cell membrane</keyword>
<reference evidence="22 23" key="1">
    <citation type="journal article" date="2019" name="Sci. Rep.">
        <title>Orb-weaving spider Araneus ventricosus genome elucidates the spidroin gene catalogue.</title>
        <authorList>
            <person name="Kono N."/>
            <person name="Nakamura H."/>
            <person name="Ohtoshi R."/>
            <person name="Moran D.A.P."/>
            <person name="Shinohara A."/>
            <person name="Yoshida Y."/>
            <person name="Fujiwara M."/>
            <person name="Mori M."/>
            <person name="Tomita M."/>
            <person name="Arakawa K."/>
        </authorList>
    </citation>
    <scope>NUCLEOTIDE SEQUENCE [LARGE SCALE GENOMIC DNA]</scope>
</reference>
<evidence type="ECO:0000256" key="5">
    <source>
        <dbReference type="ARBA" id="ARBA00022483"/>
    </source>
</evidence>
<dbReference type="Pfam" id="PF00270">
    <property type="entry name" value="DEAD"/>
    <property type="match status" value="1"/>
</dbReference>
<evidence type="ECO:0000256" key="8">
    <source>
        <dbReference type="ARBA" id="ARBA00022656"/>
    </source>
</evidence>
<dbReference type="InterPro" id="IPR001374">
    <property type="entry name" value="R3H_dom"/>
</dbReference>
<dbReference type="GO" id="GO:0005576">
    <property type="term" value="C:extracellular region"/>
    <property type="evidence" value="ECO:0007669"/>
    <property type="project" value="UniProtKB-SubCell"/>
</dbReference>
<sequence length="557" mass="63377">MTRKNKITVGEDFRIAIHIAIKNFRQNDEQKEYEFPSSLSSTERAYVHRYCQNLGLKSKSRGEGANRFLTVYKKEGSTIVQADAVFELGHISRRHTLSLLQRFPIAARERQELLPPTERDRILGQEAVRDVSRNIGRLGSGIPMVPQRKCENEFTAFRQTLPIWNCQEEIIQVISCHQVVMISGETGSGKTTQVPQFILDHCSIVGQPCRIICTQPRRIAAITVAERVALERDDKIGQSIGYQVRLESRISPKTLLTFCTNGVLLRTLMGGDASVATVTHILVDELHERDRYSDFLLIVLRDLILKFRNLKLILMSASLDMQLFCKYFSNCPIIEVPGRVFEVKTFFLEDILKGTGYTNPAMLKYIKDMEKQKSRKKLESWCSIQSSDTSVNSAEDIPSESGKNFYQDIGLENLSLHDTDSEREADPHLTATVDKVIEDAWMSGDDDFSYLMQLILSENVSVDYQHNETHVSPLMLAAGRGNIDVVEQLLVLGASIHIKSTNGWTAIDWANHFGHKEIAELLNSQCFKFLRCLRETKKKGMKSKMAANFETHYLRNY</sequence>
<dbReference type="PROSITE" id="PS51061">
    <property type="entry name" value="R3H"/>
    <property type="match status" value="1"/>
</dbReference>
<dbReference type="InterPro" id="IPR014001">
    <property type="entry name" value="Helicase_ATP-bd"/>
</dbReference>
<evidence type="ECO:0000256" key="9">
    <source>
        <dbReference type="ARBA" id="ARBA00022699"/>
    </source>
</evidence>
<dbReference type="Proteomes" id="UP000499080">
    <property type="component" value="Unassembled WGS sequence"/>
</dbReference>
<evidence type="ECO:0000256" key="15">
    <source>
        <dbReference type="ARBA" id="ARBA00023028"/>
    </source>
</evidence>
<keyword evidence="16" id="KW-0539">Nucleus</keyword>
<dbReference type="SUPFAM" id="SSF52540">
    <property type="entry name" value="P-loop containing nucleoside triphosphate hydrolases"/>
    <property type="match status" value="1"/>
</dbReference>
<dbReference type="PROSITE" id="PS50088">
    <property type="entry name" value="ANK_REPEAT"/>
    <property type="match status" value="1"/>
</dbReference>